<evidence type="ECO:0000313" key="1">
    <source>
        <dbReference type="EMBL" id="MET1253636.1"/>
    </source>
</evidence>
<dbReference type="Gene3D" id="3.60.120.10">
    <property type="entry name" value="Anthranilate synthase"/>
    <property type="match status" value="1"/>
</dbReference>
<dbReference type="GO" id="GO:0046820">
    <property type="term" value="F:4-amino-4-deoxychorismate synthase activity"/>
    <property type="evidence" value="ECO:0007669"/>
    <property type="project" value="UniProtKB-EC"/>
</dbReference>
<dbReference type="InterPro" id="IPR005801">
    <property type="entry name" value="ADC_synthase"/>
</dbReference>
<dbReference type="InterPro" id="IPR015890">
    <property type="entry name" value="Chorismate_C"/>
</dbReference>
<dbReference type="EC" id="2.6.1.85" evidence="1"/>
<dbReference type="EMBL" id="JBEVCJ010000001">
    <property type="protein sequence ID" value="MET1253636.1"/>
    <property type="molecule type" value="Genomic_DNA"/>
</dbReference>
<dbReference type="InterPro" id="IPR006805">
    <property type="entry name" value="Anth_synth_I_N"/>
</dbReference>
<keyword evidence="1" id="KW-0808">Transferase</keyword>
<reference evidence="1 2" key="1">
    <citation type="submission" date="2024-06" db="EMBL/GenBank/DDBJ databases">
        <authorList>
            <person name="Li F."/>
        </authorList>
    </citation>
    <scope>NUCLEOTIDE SEQUENCE [LARGE SCALE GENOMIC DNA]</scope>
    <source>
        <strain evidence="1 2">GXAS 311</strain>
    </source>
</reference>
<comment type="caution">
    <text evidence="1">The sequence shown here is derived from an EMBL/GenBank/DDBJ whole genome shotgun (WGS) entry which is preliminary data.</text>
</comment>
<dbReference type="PANTHER" id="PTHR11236">
    <property type="entry name" value="AMINOBENZOATE/ANTHRANILATE SYNTHASE"/>
    <property type="match status" value="1"/>
</dbReference>
<dbReference type="Proteomes" id="UP001548189">
    <property type="component" value="Unassembled WGS sequence"/>
</dbReference>
<accession>A0ABV2BNW0</accession>
<dbReference type="Pfam" id="PF00425">
    <property type="entry name" value="Chorismate_bind"/>
    <property type="match status" value="1"/>
</dbReference>
<dbReference type="Pfam" id="PF04715">
    <property type="entry name" value="Anth_synt_I_N"/>
    <property type="match status" value="1"/>
</dbReference>
<dbReference type="InterPro" id="IPR019999">
    <property type="entry name" value="Anth_synth_I-like"/>
</dbReference>
<dbReference type="InterPro" id="IPR005802">
    <property type="entry name" value="ADC_synth_comp_1"/>
</dbReference>
<dbReference type="PRINTS" id="PR00095">
    <property type="entry name" value="ANTSNTHASEI"/>
</dbReference>
<sequence>MNIIELPYLSHEHKLHYLHPLLSLPWAVLLDSAKKQHNENQASLNQLSRFDIFSFAPSVKLTFNGKRCKIEAPFDYQQLGETKTPQPCLNQPDKTEQVKKLALLNLSDPLDCMRKILQLFKPAYVNMLKSNEYSTKPSSDTNPQKVDMPFCGGWLGYISYDFARSLERLPNIARDDIQLPQIQMGLYQWALITDHRNRRTRLHNFGLDNEQWCAIVDKVTQQLKPSNPPLTQLPKFNITASWQSNTSKQEYTTAFQKIQDYIQAGDCYQVNYAQQFSTQFNGNPVTAYAKLTKANQAPFSAYLNYVDHQILCLSPERFIESRQRCVKTQPIKGTRPRHPDPQIDARLKSELIHSEKDKTENLMIVDLLRNDLSRTAAKASVKVEELYQHYQFESVHHLISTITAKLAERFDEFDLLKTTLPGGSITGAPKIRAMEIIEELEPARRNLYCGIIGYIDFNAHMDTNICIRTIIAKNQKLFCWAGGGLVADSELNTEYQETYDKLAKILPILTPN</sequence>
<evidence type="ECO:0000313" key="2">
    <source>
        <dbReference type="Proteomes" id="UP001548189"/>
    </source>
</evidence>
<dbReference type="PANTHER" id="PTHR11236:SF50">
    <property type="entry name" value="AMINODEOXYCHORISMATE SYNTHASE COMPONENT 1"/>
    <property type="match status" value="1"/>
</dbReference>
<organism evidence="1 2">
    <name type="scientific">Aliikangiella maris</name>
    <dbReference type="NCBI Taxonomy" id="3162458"/>
    <lineage>
        <taxon>Bacteria</taxon>
        <taxon>Pseudomonadati</taxon>
        <taxon>Pseudomonadota</taxon>
        <taxon>Gammaproteobacteria</taxon>
        <taxon>Oceanospirillales</taxon>
        <taxon>Pleioneaceae</taxon>
        <taxon>Aliikangiella</taxon>
    </lineage>
</organism>
<dbReference type="NCBIfam" id="TIGR00553">
    <property type="entry name" value="pabB"/>
    <property type="match status" value="1"/>
</dbReference>
<keyword evidence="1" id="KW-0032">Aminotransferase</keyword>
<name>A0ABV2BNW0_9GAMM</name>
<gene>
    <name evidence="1" type="primary">pabB</name>
    <name evidence="1" type="ORF">ABVT43_00710</name>
</gene>
<proteinExistence type="predicted"/>
<keyword evidence="2" id="KW-1185">Reference proteome</keyword>
<dbReference type="SUPFAM" id="SSF56322">
    <property type="entry name" value="ADC synthase"/>
    <property type="match status" value="1"/>
</dbReference>
<protein>
    <submittedName>
        <fullName evidence="1">Aminodeoxychorismate synthase component I</fullName>
        <ecNumber evidence="1">2.6.1.85</ecNumber>
    </submittedName>
</protein>